<evidence type="ECO:0000313" key="5">
    <source>
        <dbReference type="Proteomes" id="UP000663832"/>
    </source>
</evidence>
<reference evidence="3" key="1">
    <citation type="submission" date="2021-02" db="EMBL/GenBank/DDBJ databases">
        <authorList>
            <person name="Nowell W R."/>
        </authorList>
    </citation>
    <scope>NUCLEOTIDE SEQUENCE</scope>
</reference>
<dbReference type="InterPro" id="IPR001810">
    <property type="entry name" value="F-box_dom"/>
</dbReference>
<dbReference type="Proteomes" id="UP000663832">
    <property type="component" value="Unassembled WGS sequence"/>
</dbReference>
<dbReference type="SUPFAM" id="SSF52047">
    <property type="entry name" value="RNI-like"/>
    <property type="match status" value="1"/>
</dbReference>
<name>A0A814WAH3_9BILA</name>
<keyword evidence="5" id="KW-1185">Reference proteome</keyword>
<dbReference type="EMBL" id="CAJNOM010000210">
    <property type="protein sequence ID" value="CAF1233022.1"/>
    <property type="molecule type" value="Genomic_DNA"/>
</dbReference>
<protein>
    <recommendedName>
        <fullName evidence="1">F-box domain-containing protein</fullName>
    </recommendedName>
</protein>
<proteinExistence type="predicted"/>
<dbReference type="PROSITE" id="PS50181">
    <property type="entry name" value="FBOX"/>
    <property type="match status" value="1"/>
</dbReference>
<dbReference type="EMBL" id="CAJNOM010000190">
    <property type="protein sequence ID" value="CAF1202535.1"/>
    <property type="molecule type" value="Genomic_DNA"/>
</dbReference>
<dbReference type="Proteomes" id="UP000663877">
    <property type="component" value="Unassembled WGS sequence"/>
</dbReference>
<sequence>MLSTTHFEDLSNELLLDIFDHLDGYHMLEAFSNLNNRFQYLINSSYFLLKLNISFMSQTNFNKRSINIIRPYINRIISLQLSKPFFIKNFFTSFPIDTSFNRLESLVLNDFNVNDELSILISLRQLPRLFSLKIYFHDCNKLYIIFQSICRLPVLKYAKLLRSNRYGTYSFPPATSDDQRSMTLEYLVLDGSDTLATIYSILSYTPQLRHLSVEHIWGYNNIPIEQFIFPCNLTSISIRYWLSSFNDFASFIAIVGFKLELLRISIFDQTVVLDAYQWQQLILHHMPRLHTFLLYYHGALIKDINGNKHCRTLLDQFSSRFWIERRWFFAHRHCNCISHNRPPNLALYSTQIRWLNFCETGDFLNNTLCSYQDPIFNLSVGPRMPIHNRKVVANFPFKFPRVTELELTGNDRININSFIDNLSHIIILTNITYLNISFNNQWLNCFIKLLNHMPNVQKLVLNVQSSSEMEISSDQQTNTVDLVCNNNVRNVKIIGQLPLVTVQLINKLFPQMECLWISNTKTVLISFLRILLSNRIHNSHLSSFIAISGDDIIIEPLKTMIDNEKLLDNYNIEHRNCELCLWW</sequence>
<organism evidence="3 5">
    <name type="scientific">Adineta steineri</name>
    <dbReference type="NCBI Taxonomy" id="433720"/>
    <lineage>
        <taxon>Eukaryota</taxon>
        <taxon>Metazoa</taxon>
        <taxon>Spiralia</taxon>
        <taxon>Gnathifera</taxon>
        <taxon>Rotifera</taxon>
        <taxon>Eurotatoria</taxon>
        <taxon>Bdelloidea</taxon>
        <taxon>Adinetida</taxon>
        <taxon>Adinetidae</taxon>
        <taxon>Adineta</taxon>
    </lineage>
</organism>
<gene>
    <name evidence="2" type="ORF">BJG266_LOCUS12806</name>
    <name evidence="3" type="ORF">QVE165_LOCUS25896</name>
    <name evidence="4" type="ORF">QVE165_LOCUS27542</name>
</gene>
<comment type="caution">
    <text evidence="3">The sequence shown here is derived from an EMBL/GenBank/DDBJ whole genome shotgun (WGS) entry which is preliminary data.</text>
</comment>
<accession>A0A814WAH3</accession>
<evidence type="ECO:0000313" key="4">
    <source>
        <dbReference type="EMBL" id="CAF1233022.1"/>
    </source>
</evidence>
<dbReference type="EMBL" id="CAJNOI010000050">
    <property type="protein sequence ID" value="CAF0943780.1"/>
    <property type="molecule type" value="Genomic_DNA"/>
</dbReference>
<feature type="domain" description="F-box" evidence="1">
    <location>
        <begin position="4"/>
        <end position="51"/>
    </location>
</feature>
<evidence type="ECO:0000313" key="3">
    <source>
        <dbReference type="EMBL" id="CAF1202535.1"/>
    </source>
</evidence>
<evidence type="ECO:0000313" key="2">
    <source>
        <dbReference type="EMBL" id="CAF0943780.1"/>
    </source>
</evidence>
<evidence type="ECO:0000259" key="1">
    <source>
        <dbReference type="PROSITE" id="PS50181"/>
    </source>
</evidence>
<dbReference type="AlphaFoldDB" id="A0A814WAH3"/>